<reference evidence="1 2" key="1">
    <citation type="submission" date="2020-08" db="EMBL/GenBank/DDBJ databases">
        <authorList>
            <person name="Liu G."/>
            <person name="Sun C."/>
        </authorList>
    </citation>
    <scope>NUCLEOTIDE SEQUENCE [LARGE SCALE GENOMIC DNA]</scope>
    <source>
        <strain evidence="1 2">OT19</strain>
        <plasmid evidence="1 2">plas1</plasmid>
    </source>
</reference>
<sequence>MSKAARATQADIQRVIKAMTAAGIPFGGVRLDPDGTLHAFARDNDNDQIRRETGWEDLD</sequence>
<dbReference type="RefSeq" id="WP_185885915.1">
    <property type="nucleotide sequence ID" value="NZ_CP060053.1"/>
</dbReference>
<dbReference type="Proteomes" id="UP000515297">
    <property type="component" value="Plasmid plas1"/>
</dbReference>
<accession>A0A7G6VZK5</accession>
<keyword evidence="1" id="KW-0614">Plasmid</keyword>
<proteinExistence type="predicted"/>
<evidence type="ECO:0000313" key="1">
    <source>
        <dbReference type="EMBL" id="QNE07170.1"/>
    </source>
</evidence>
<evidence type="ECO:0000313" key="2">
    <source>
        <dbReference type="Proteomes" id="UP000515297"/>
    </source>
</evidence>
<gene>
    <name evidence="1" type="ORF">H4O24_19355</name>
</gene>
<protein>
    <submittedName>
        <fullName evidence="1">Uncharacterized protein</fullName>
    </submittedName>
</protein>
<name>A0A7G6VZK5_9SPHN</name>
<dbReference type="AlphaFoldDB" id="A0A7G6VZK5"/>
<dbReference type="EMBL" id="CP060053">
    <property type="protein sequence ID" value="QNE07170.1"/>
    <property type="molecule type" value="Genomic_DNA"/>
</dbReference>
<organism evidence="1 2">
    <name type="scientific">Croceicoccus marinus</name>
    <dbReference type="NCBI Taxonomy" id="450378"/>
    <lineage>
        <taxon>Bacteria</taxon>
        <taxon>Pseudomonadati</taxon>
        <taxon>Pseudomonadota</taxon>
        <taxon>Alphaproteobacteria</taxon>
        <taxon>Sphingomonadales</taxon>
        <taxon>Erythrobacteraceae</taxon>
        <taxon>Croceicoccus</taxon>
    </lineage>
</organism>
<geneLocation type="plasmid" evidence="1 2">
    <name>plas1</name>
</geneLocation>